<organism evidence="1">
    <name type="scientific">marine sediment metagenome</name>
    <dbReference type="NCBI Taxonomy" id="412755"/>
    <lineage>
        <taxon>unclassified sequences</taxon>
        <taxon>metagenomes</taxon>
        <taxon>ecological metagenomes</taxon>
    </lineage>
</organism>
<dbReference type="AlphaFoldDB" id="X0SNS7"/>
<protein>
    <recommendedName>
        <fullName evidence="2">ApaG domain-containing protein</fullName>
    </recommendedName>
</protein>
<comment type="caution">
    <text evidence="1">The sequence shown here is derived from an EMBL/GenBank/DDBJ whole genome shotgun (WGS) entry which is preliminary data.</text>
</comment>
<accession>X0SNS7</accession>
<feature type="non-terminal residue" evidence="1">
    <location>
        <position position="72"/>
    </location>
</feature>
<proteinExistence type="predicted"/>
<evidence type="ECO:0000313" key="1">
    <source>
        <dbReference type="EMBL" id="GAF76801.1"/>
    </source>
</evidence>
<gene>
    <name evidence="1" type="ORF">S01H1_08485</name>
</gene>
<evidence type="ECO:0008006" key="2">
    <source>
        <dbReference type="Google" id="ProtNLM"/>
    </source>
</evidence>
<sequence>MQGPSDWTVDVVFEHPQQIMLPSSGEGELRRFWYTIITLTNKTKRDVDFYPRCELMTDTFQIIPAGKTVPAV</sequence>
<reference evidence="1" key="1">
    <citation type="journal article" date="2014" name="Front. Microbiol.">
        <title>High frequency of phylogenetically diverse reductive dehalogenase-homologous genes in deep subseafloor sedimentary metagenomes.</title>
        <authorList>
            <person name="Kawai M."/>
            <person name="Futagami T."/>
            <person name="Toyoda A."/>
            <person name="Takaki Y."/>
            <person name="Nishi S."/>
            <person name="Hori S."/>
            <person name="Arai W."/>
            <person name="Tsubouchi T."/>
            <person name="Morono Y."/>
            <person name="Uchiyama I."/>
            <person name="Ito T."/>
            <person name="Fujiyama A."/>
            <person name="Inagaki F."/>
            <person name="Takami H."/>
        </authorList>
    </citation>
    <scope>NUCLEOTIDE SEQUENCE</scope>
    <source>
        <strain evidence="1">Expedition CK06-06</strain>
    </source>
</reference>
<name>X0SNS7_9ZZZZ</name>
<dbReference type="EMBL" id="BARS01004349">
    <property type="protein sequence ID" value="GAF76801.1"/>
    <property type="molecule type" value="Genomic_DNA"/>
</dbReference>